<dbReference type="NCBIfam" id="NF003459">
    <property type="entry name" value="PRK05074.1"/>
    <property type="match status" value="1"/>
</dbReference>
<protein>
    <recommendedName>
        <fullName evidence="11">Inosine/xanthosine triphosphatase</fullName>
        <shortName evidence="11">ITPase/XTPase</shortName>
        <ecNumber evidence="11">3.6.1.73</ecNumber>
    </recommendedName>
    <alternativeName>
        <fullName evidence="11">Non-canonical purine NTP phosphatase</fullName>
    </alternativeName>
    <alternativeName>
        <fullName evidence="11">Non-standard purine NTP phosphatase</fullName>
    </alternativeName>
    <alternativeName>
        <fullName evidence="11">Nucleoside-triphosphate phosphatase</fullName>
        <shortName evidence="11">NTPase</shortName>
    </alternativeName>
</protein>
<dbReference type="Proteomes" id="UP000006251">
    <property type="component" value="Unassembled WGS sequence"/>
</dbReference>
<comment type="caution">
    <text evidence="11">Lacks conserved residue(s) required for the propagation of feature annotation.</text>
</comment>
<dbReference type="SUPFAM" id="SSF52972">
    <property type="entry name" value="ITPase-like"/>
    <property type="match status" value="1"/>
</dbReference>
<dbReference type="EC" id="3.6.1.73" evidence="11"/>
<dbReference type="HAMAP" id="MF_00648">
    <property type="entry name" value="Non_canon_purine_NTPase_YjjX"/>
    <property type="match status" value="1"/>
</dbReference>
<organism evidence="13 14">
    <name type="scientific">Brumicola pallidula DSM 14239 = ACAM 615</name>
    <dbReference type="NCBI Taxonomy" id="1121922"/>
    <lineage>
        <taxon>Bacteria</taxon>
        <taxon>Pseudomonadati</taxon>
        <taxon>Pseudomonadota</taxon>
        <taxon>Gammaproteobacteria</taxon>
        <taxon>Alteromonadales</taxon>
        <taxon>Alteromonadaceae</taxon>
        <taxon>Brumicola</taxon>
    </lineage>
</organism>
<dbReference type="InterPro" id="IPR029001">
    <property type="entry name" value="ITPase-like_fam"/>
</dbReference>
<sequence length="174" mass="19310">MKIIIASKNPVKIEAVRKSFCMAYANDEIEIITVDAPSLVSDQPMSTQETRDGAVNRVTYCQQRYEADYYVSYEGGVDILDDIPSTYAVVCIANAKKRQTGRTASLPLPDQIYQKLKMGEELGPAMDNMFNTVNIKQKGGAIGQLTNGLETRESIYVSATLLTLSAFFYPELFV</sequence>
<proteinExistence type="inferred from homology"/>
<keyword evidence="5 11" id="KW-0460">Magnesium</keyword>
<evidence type="ECO:0000256" key="6">
    <source>
        <dbReference type="ARBA" id="ARBA00023080"/>
    </source>
</evidence>
<accession>K6ZF96</accession>
<evidence type="ECO:0000256" key="10">
    <source>
        <dbReference type="ARBA" id="ARBA00060855"/>
    </source>
</evidence>
<dbReference type="GO" id="GO:0046872">
    <property type="term" value="F:metal ion binding"/>
    <property type="evidence" value="ECO:0007669"/>
    <property type="project" value="UniProtKB-KW"/>
</dbReference>
<evidence type="ECO:0000256" key="7">
    <source>
        <dbReference type="ARBA" id="ARBA00023211"/>
    </source>
</evidence>
<feature type="binding site" evidence="11">
    <location>
        <begin position="66"/>
        <end position="67"/>
    </location>
    <ligand>
        <name>substrate</name>
    </ligand>
</feature>
<dbReference type="EMBL" id="BAEQ01000014">
    <property type="protein sequence ID" value="GAC27593.1"/>
    <property type="molecule type" value="Genomic_DNA"/>
</dbReference>
<gene>
    <name evidence="13" type="ORF">GPAL_0713</name>
</gene>
<comment type="subunit">
    <text evidence="11">Homodimer.</text>
</comment>
<keyword evidence="6 11" id="KW-0546">Nucleotide metabolism</keyword>
<dbReference type="PANTHER" id="PTHR34699">
    <property type="match status" value="1"/>
</dbReference>
<dbReference type="Pfam" id="PF01931">
    <property type="entry name" value="NTPase_I-T"/>
    <property type="match status" value="1"/>
</dbReference>
<evidence type="ECO:0000259" key="12">
    <source>
        <dbReference type="Pfam" id="PF01931"/>
    </source>
</evidence>
<comment type="similarity">
    <text evidence="10 11">Belongs to the YjjX NTPase family.</text>
</comment>
<keyword evidence="4 11" id="KW-0378">Hydrolase</keyword>
<dbReference type="Gene3D" id="3.90.950.10">
    <property type="match status" value="1"/>
</dbReference>
<feature type="domain" description="Non-canonical purine NTP phosphatase/PRRC1" evidence="12">
    <location>
        <begin position="6"/>
        <end position="167"/>
    </location>
</feature>
<dbReference type="GO" id="GO:0006772">
    <property type="term" value="P:thiamine metabolic process"/>
    <property type="evidence" value="ECO:0007669"/>
    <property type="project" value="TreeGrafter"/>
</dbReference>
<comment type="caution">
    <text evidence="13">The sequence shown here is derived from an EMBL/GenBank/DDBJ whole genome shotgun (WGS) entry which is preliminary data.</text>
</comment>
<dbReference type="GO" id="GO:0103023">
    <property type="term" value="F:ITPase activity"/>
    <property type="evidence" value="ECO:0007669"/>
    <property type="project" value="UniProtKB-EC"/>
</dbReference>
<dbReference type="GO" id="GO:0009117">
    <property type="term" value="P:nucleotide metabolic process"/>
    <property type="evidence" value="ECO:0007669"/>
    <property type="project" value="UniProtKB-KW"/>
</dbReference>
<keyword evidence="7 11" id="KW-0464">Manganese</keyword>
<name>K6ZF96_9ALTE</name>
<comment type="function">
    <text evidence="11">Phosphatase that hydrolyzes non-canonical purine nucleotides such as XTP and ITP to their respective diphosphate derivatives. Probably excludes non-canonical purines from DNA/RNA precursor pool, thus preventing their incorporation into DNA/RNA and avoiding chromosomal lesions.</text>
</comment>
<dbReference type="InterPro" id="IPR026533">
    <property type="entry name" value="NTPase/PRRC1"/>
</dbReference>
<comment type="catalytic activity">
    <reaction evidence="9 11">
        <text>XTP + H2O = XDP + phosphate + H(+)</text>
        <dbReference type="Rhea" id="RHEA:28406"/>
        <dbReference type="ChEBI" id="CHEBI:15377"/>
        <dbReference type="ChEBI" id="CHEBI:15378"/>
        <dbReference type="ChEBI" id="CHEBI:43474"/>
        <dbReference type="ChEBI" id="CHEBI:59884"/>
        <dbReference type="ChEBI" id="CHEBI:61314"/>
        <dbReference type="EC" id="3.6.1.73"/>
    </reaction>
</comment>
<dbReference type="STRING" id="1121922.GCA_000428905_01814"/>
<evidence type="ECO:0000313" key="14">
    <source>
        <dbReference type="Proteomes" id="UP000006251"/>
    </source>
</evidence>
<dbReference type="PANTHER" id="PTHR34699:SF2">
    <property type="entry name" value="NON-CANONICAL PURINE NTP PHOSPHATASE_PRRC1 DOMAIN-CONTAINING PROTEIN"/>
    <property type="match status" value="1"/>
</dbReference>
<evidence type="ECO:0000256" key="4">
    <source>
        <dbReference type="ARBA" id="ARBA00022801"/>
    </source>
</evidence>
<evidence type="ECO:0000256" key="9">
    <source>
        <dbReference type="ARBA" id="ARBA00048781"/>
    </source>
</evidence>
<evidence type="ECO:0000256" key="2">
    <source>
        <dbReference type="ARBA" id="ARBA00022723"/>
    </source>
</evidence>
<evidence type="ECO:0000313" key="13">
    <source>
        <dbReference type="EMBL" id="GAC27593.1"/>
    </source>
</evidence>
<keyword evidence="2 11" id="KW-0479">Metal-binding</keyword>
<evidence type="ECO:0000256" key="8">
    <source>
        <dbReference type="ARBA" id="ARBA00048174"/>
    </source>
</evidence>
<feature type="binding site" evidence="11">
    <location>
        <position position="66"/>
    </location>
    <ligand>
        <name>Mg(2+)</name>
        <dbReference type="ChEBI" id="CHEBI:18420"/>
    </ligand>
</feature>
<dbReference type="FunFam" id="3.90.950.10:FF:000002">
    <property type="entry name" value="Inosine/xanthosine triphosphatase"/>
    <property type="match status" value="1"/>
</dbReference>
<dbReference type="InterPro" id="IPR050299">
    <property type="entry name" value="YjjX_NTPase"/>
</dbReference>
<evidence type="ECO:0000256" key="1">
    <source>
        <dbReference type="ARBA" id="ARBA00001936"/>
    </source>
</evidence>
<comment type="cofactor">
    <cofactor evidence="11">
        <name>Mg(2+)</name>
        <dbReference type="ChEBI" id="CHEBI:18420"/>
    </cofactor>
    <cofactor evidence="11">
        <name>Mn(2+)</name>
        <dbReference type="ChEBI" id="CHEBI:29035"/>
    </cofactor>
    <text evidence="11">Binds 1 divalent metal cation per subunit; can use either Mg(2+) or Mn(2+).</text>
</comment>
<comment type="catalytic activity">
    <reaction evidence="8 11">
        <text>ITP + H2O = IDP + phosphate + H(+)</text>
        <dbReference type="Rhea" id="RHEA:28330"/>
        <dbReference type="ChEBI" id="CHEBI:15377"/>
        <dbReference type="ChEBI" id="CHEBI:15378"/>
        <dbReference type="ChEBI" id="CHEBI:43474"/>
        <dbReference type="ChEBI" id="CHEBI:58280"/>
        <dbReference type="ChEBI" id="CHEBI:61402"/>
        <dbReference type="EC" id="3.6.1.73"/>
    </reaction>
</comment>
<evidence type="ECO:0000256" key="5">
    <source>
        <dbReference type="ARBA" id="ARBA00022842"/>
    </source>
</evidence>
<dbReference type="InterPro" id="IPR002786">
    <property type="entry name" value="Non_canon_purine_NTPase"/>
</dbReference>
<dbReference type="AlphaFoldDB" id="K6ZF96"/>
<evidence type="ECO:0000256" key="11">
    <source>
        <dbReference type="HAMAP-Rule" id="MF_00648"/>
    </source>
</evidence>
<dbReference type="OrthoDB" id="6334099at2"/>
<evidence type="ECO:0000256" key="3">
    <source>
        <dbReference type="ARBA" id="ARBA00022741"/>
    </source>
</evidence>
<keyword evidence="3 11" id="KW-0547">Nucleotide-binding</keyword>
<comment type="cofactor">
    <cofactor evidence="1">
        <name>Mn(2+)</name>
        <dbReference type="ChEBI" id="CHEBI:29035"/>
    </cofactor>
</comment>
<dbReference type="RefSeq" id="WP_006009341.1">
    <property type="nucleotide sequence ID" value="NZ_AUAV01000008.1"/>
</dbReference>
<keyword evidence="14" id="KW-1185">Reference proteome</keyword>
<reference evidence="14" key="1">
    <citation type="journal article" date="2014" name="Environ. Microbiol.">
        <title>Comparative genomics of the marine bacterial genus Glaciecola reveals the high degree of genomic diversity and genomic characteristic for cold adaptation.</title>
        <authorList>
            <person name="Qin Q.L."/>
            <person name="Xie B.B."/>
            <person name="Yu Y."/>
            <person name="Shu Y.L."/>
            <person name="Rong J.C."/>
            <person name="Zhang Y.J."/>
            <person name="Zhao D.L."/>
            <person name="Chen X.L."/>
            <person name="Zhang X.Y."/>
            <person name="Chen B."/>
            <person name="Zhou B.C."/>
            <person name="Zhang Y.Z."/>
        </authorList>
    </citation>
    <scope>NUCLEOTIDE SEQUENCE [LARGE SCALE GENOMIC DNA]</scope>
    <source>
        <strain evidence="14">ACAM 615</strain>
    </source>
</reference>
<dbReference type="GO" id="GO:0000166">
    <property type="term" value="F:nucleotide binding"/>
    <property type="evidence" value="ECO:0007669"/>
    <property type="project" value="UniProtKB-KW"/>
</dbReference>